<evidence type="ECO:0000313" key="2">
    <source>
        <dbReference type="Proteomes" id="UP000182284"/>
    </source>
</evidence>
<reference evidence="1 2" key="1">
    <citation type="submission" date="2016-10" db="EMBL/GenBank/DDBJ databases">
        <authorList>
            <person name="de Groot N.N."/>
        </authorList>
    </citation>
    <scope>NUCLEOTIDE SEQUENCE [LARGE SCALE GENOMIC DNA]</scope>
    <source>
        <strain evidence="1 2">DSM 27375</strain>
    </source>
</reference>
<dbReference type="AlphaFoldDB" id="A0A1G7R4U3"/>
<protein>
    <submittedName>
        <fullName evidence="1">Acetone carboxylase gamma subunit</fullName>
    </submittedName>
</protein>
<gene>
    <name evidence="1" type="ORF">SAMN04488117_11123</name>
</gene>
<organism evidence="1 2">
    <name type="scientific">Celeribacter baekdonensis</name>
    <dbReference type="NCBI Taxonomy" id="875171"/>
    <lineage>
        <taxon>Bacteria</taxon>
        <taxon>Pseudomonadati</taxon>
        <taxon>Pseudomonadota</taxon>
        <taxon>Alphaproteobacteria</taxon>
        <taxon>Rhodobacterales</taxon>
        <taxon>Roseobacteraceae</taxon>
        <taxon>Celeribacter</taxon>
    </lineage>
</organism>
<dbReference type="RefSeq" id="WP_176832904.1">
    <property type="nucleotide sequence ID" value="NZ_FNBL01000011.1"/>
</dbReference>
<dbReference type="Pfam" id="PF08882">
    <property type="entry name" value="Acetone_carb_G"/>
    <property type="match status" value="1"/>
</dbReference>
<dbReference type="EMBL" id="FNBL01000011">
    <property type="protein sequence ID" value="SDG05792.1"/>
    <property type="molecule type" value="Genomic_DNA"/>
</dbReference>
<dbReference type="InterPro" id="IPR016750">
    <property type="entry name" value="Aceto_COase_bsu/gsu"/>
</dbReference>
<name>A0A1G7R4U3_9RHOB</name>
<evidence type="ECO:0000313" key="1">
    <source>
        <dbReference type="EMBL" id="SDG05792.1"/>
    </source>
</evidence>
<proteinExistence type="predicted"/>
<sequence length="132" mass="14969">MKIPMTEYLRIDLETEKWECRVCDHVIAPADGNYKEGLLVHNRDPREIHPPIIDPDKYRFTFSPDPEWVRILEFCCPGCGTQVETEYAIPGHPPLWDMQVDVAALKAQWAARGPAALPDAGPVVMPERGHSH</sequence>
<dbReference type="Proteomes" id="UP000182284">
    <property type="component" value="Unassembled WGS sequence"/>
</dbReference>
<accession>A0A1G7R4U3</accession>